<dbReference type="Gene3D" id="3.30.1050.10">
    <property type="entry name" value="SCP2 sterol-binding domain"/>
    <property type="match status" value="1"/>
</dbReference>
<proteinExistence type="predicted"/>
<dbReference type="PROSITE" id="PS51186">
    <property type="entry name" value="GNAT"/>
    <property type="match status" value="1"/>
</dbReference>
<dbReference type="InterPro" id="IPR036527">
    <property type="entry name" value="SCP2_sterol-bd_dom_sf"/>
</dbReference>
<gene>
    <name evidence="2" type="ORF">JT362_07400</name>
</gene>
<dbReference type="InterPro" id="IPR025559">
    <property type="entry name" value="Eis_dom"/>
</dbReference>
<accession>A0ABT2J621</accession>
<evidence type="ECO:0000313" key="3">
    <source>
        <dbReference type="Proteomes" id="UP001156441"/>
    </source>
</evidence>
<organism evidence="2 3">
    <name type="scientific">Actinophytocola gossypii</name>
    <dbReference type="NCBI Taxonomy" id="2812003"/>
    <lineage>
        <taxon>Bacteria</taxon>
        <taxon>Bacillati</taxon>
        <taxon>Actinomycetota</taxon>
        <taxon>Actinomycetes</taxon>
        <taxon>Pseudonocardiales</taxon>
        <taxon>Pseudonocardiaceae</taxon>
    </lineage>
</organism>
<dbReference type="Gene3D" id="3.40.630.30">
    <property type="match status" value="2"/>
</dbReference>
<dbReference type="RefSeq" id="WP_260190277.1">
    <property type="nucleotide sequence ID" value="NZ_JAFFZE010000006.1"/>
</dbReference>
<name>A0ABT2J621_9PSEU</name>
<dbReference type="Pfam" id="PF13530">
    <property type="entry name" value="SCP2_2"/>
    <property type="match status" value="1"/>
</dbReference>
<protein>
    <submittedName>
        <fullName evidence="2">GNAT family N-acetyltransferase</fullName>
    </submittedName>
</protein>
<dbReference type="EMBL" id="JAFFZE010000006">
    <property type="protein sequence ID" value="MCT2582940.1"/>
    <property type="molecule type" value="Genomic_DNA"/>
</dbReference>
<dbReference type="PANTHER" id="PTHR37817">
    <property type="entry name" value="N-ACETYLTRANSFERASE EIS"/>
    <property type="match status" value="1"/>
</dbReference>
<dbReference type="SUPFAM" id="SSF55729">
    <property type="entry name" value="Acyl-CoA N-acyltransferases (Nat)"/>
    <property type="match status" value="1"/>
</dbReference>
<feature type="domain" description="N-acetyltransferase" evidence="1">
    <location>
        <begin position="1"/>
        <end position="145"/>
    </location>
</feature>
<reference evidence="2 3" key="1">
    <citation type="submission" date="2021-02" db="EMBL/GenBank/DDBJ databases">
        <title>Actinophytocola xerophila sp. nov., isolated from soil of cotton cropping field.</title>
        <authorList>
            <person name="Huang R."/>
            <person name="Chen X."/>
            <person name="Ge X."/>
            <person name="Liu W."/>
        </authorList>
    </citation>
    <scope>NUCLEOTIDE SEQUENCE [LARGE SCALE GENOMIC DNA]</scope>
    <source>
        <strain evidence="2 3">S1-96</strain>
    </source>
</reference>
<keyword evidence="3" id="KW-1185">Reference proteome</keyword>
<dbReference type="InterPro" id="IPR000182">
    <property type="entry name" value="GNAT_dom"/>
</dbReference>
<comment type="caution">
    <text evidence="2">The sequence shown here is derived from an EMBL/GenBank/DDBJ whole genome shotgun (WGS) entry which is preliminary data.</text>
</comment>
<sequence>MRSYRQGDDAELYQLGRLAFGGPREPEPDMLWSAQPGWTGLVAERDGAIVGSVKVREYRQFFGGAAVPMGGLANVAVHPHARGGGVATAMLDAVLPHMRERGQVISALFPSVPPLYRTRGWEQTGDYERATLRSEALALLGKPAKRPVMRRATRDDLPALADAYRSVASTVDGMLDRATAAFQPEKVLDLDIVDIVPGVDGSVLGYVSADRPDGERLLCHDLVARDRDTALGLLASLGSWSGLLDEVSLRIVDPAWWQLLVTLPVLHDVRNHPWMLRVVDLPAAVAARGWPAATALRPSSVDIEVVDEHAPWHSGRHRLVVEDGTVTCEPGGTGAVRLQARALGPWFAGSADTAMLRRAGLLDADPADARLLDLLTGAPHPCRMADSF</sequence>
<dbReference type="Pfam" id="PF13527">
    <property type="entry name" value="Acetyltransf_9"/>
    <property type="match status" value="1"/>
</dbReference>
<dbReference type="InterPro" id="IPR016181">
    <property type="entry name" value="Acyl_CoA_acyltransferase"/>
</dbReference>
<dbReference type="SUPFAM" id="SSF55718">
    <property type="entry name" value="SCP-like"/>
    <property type="match status" value="1"/>
</dbReference>
<evidence type="ECO:0000259" key="1">
    <source>
        <dbReference type="PROSITE" id="PS51186"/>
    </source>
</evidence>
<dbReference type="Proteomes" id="UP001156441">
    <property type="component" value="Unassembled WGS sequence"/>
</dbReference>
<evidence type="ECO:0000313" key="2">
    <source>
        <dbReference type="EMBL" id="MCT2582940.1"/>
    </source>
</evidence>
<dbReference type="CDD" id="cd04301">
    <property type="entry name" value="NAT_SF"/>
    <property type="match status" value="1"/>
</dbReference>
<dbReference type="PANTHER" id="PTHR37817:SF1">
    <property type="entry name" value="N-ACETYLTRANSFERASE EIS"/>
    <property type="match status" value="1"/>
</dbReference>
<dbReference type="InterPro" id="IPR051554">
    <property type="entry name" value="Acetyltransferase_Eis"/>
</dbReference>